<dbReference type="InterPro" id="IPR017853">
    <property type="entry name" value="GH"/>
</dbReference>
<gene>
    <name evidence="2" type="ORF">PGLA1383_LOCUS994</name>
</gene>
<proteinExistence type="predicted"/>
<dbReference type="OrthoDB" id="2145504at2759"/>
<evidence type="ECO:0000256" key="1">
    <source>
        <dbReference type="SAM" id="SignalP"/>
    </source>
</evidence>
<accession>A0A813D762</accession>
<dbReference type="AlphaFoldDB" id="A0A813D762"/>
<dbReference type="OMA" id="CKSAYER"/>
<evidence type="ECO:0000313" key="3">
    <source>
        <dbReference type="Proteomes" id="UP000654075"/>
    </source>
</evidence>
<name>A0A813D762_POLGL</name>
<dbReference type="EMBL" id="CAJNNV010000262">
    <property type="protein sequence ID" value="CAE8581991.1"/>
    <property type="molecule type" value="Genomic_DNA"/>
</dbReference>
<sequence length="336" mass="36745">MIAWRALASLVLPGIVGAYRPLPDGKLIVGYATSCDADKLLHEVEAGVNVLIWFSIQFVSSPDGLPAISGFSNKTCAAEVKSMLDAKGFSDVAHMMSNGGWDAAHVNTTVANASTWWSLFESWNVDPTRPGQPLFDGIDWDLEGDDSVSSSSNYFTVSCLRTVHEISKTAKAAGAIVSLVPPQSYFDVSEAGFNRSLLLNYPDWHPEFRYHGRNTYVPLVVWDADVYDFVDVQFYETWSRAGQAVAQGMDPAVYLANWVRSMTSGDWHVDFSSDPDIGISGSVSVRVSPDRLVLGFAQGYFGGSDQEEKSIYFSPADVGRAFALLRPEQQPRGCQG</sequence>
<keyword evidence="1" id="KW-0732">Signal</keyword>
<dbReference type="SUPFAM" id="SSF51445">
    <property type="entry name" value="(Trans)glycosidases"/>
    <property type="match status" value="1"/>
</dbReference>
<feature type="chain" id="PRO_5032732812" description="GH18 domain-containing protein" evidence="1">
    <location>
        <begin position="19"/>
        <end position="336"/>
    </location>
</feature>
<organism evidence="2 3">
    <name type="scientific">Polarella glacialis</name>
    <name type="common">Dinoflagellate</name>
    <dbReference type="NCBI Taxonomy" id="89957"/>
    <lineage>
        <taxon>Eukaryota</taxon>
        <taxon>Sar</taxon>
        <taxon>Alveolata</taxon>
        <taxon>Dinophyceae</taxon>
        <taxon>Suessiales</taxon>
        <taxon>Suessiaceae</taxon>
        <taxon>Polarella</taxon>
    </lineage>
</organism>
<feature type="signal peptide" evidence="1">
    <location>
        <begin position="1"/>
        <end position="18"/>
    </location>
</feature>
<dbReference type="Proteomes" id="UP000654075">
    <property type="component" value="Unassembled WGS sequence"/>
</dbReference>
<evidence type="ECO:0000313" key="2">
    <source>
        <dbReference type="EMBL" id="CAE8581991.1"/>
    </source>
</evidence>
<feature type="non-terminal residue" evidence="2">
    <location>
        <position position="336"/>
    </location>
</feature>
<reference evidence="2" key="1">
    <citation type="submission" date="2021-02" db="EMBL/GenBank/DDBJ databases">
        <authorList>
            <person name="Dougan E. K."/>
            <person name="Rhodes N."/>
            <person name="Thang M."/>
            <person name="Chan C."/>
        </authorList>
    </citation>
    <scope>NUCLEOTIDE SEQUENCE</scope>
</reference>
<protein>
    <recommendedName>
        <fullName evidence="4">GH18 domain-containing protein</fullName>
    </recommendedName>
</protein>
<evidence type="ECO:0008006" key="4">
    <source>
        <dbReference type="Google" id="ProtNLM"/>
    </source>
</evidence>
<keyword evidence="3" id="KW-1185">Reference proteome</keyword>
<dbReference type="Gene3D" id="3.20.20.80">
    <property type="entry name" value="Glycosidases"/>
    <property type="match status" value="1"/>
</dbReference>
<comment type="caution">
    <text evidence="2">The sequence shown here is derived from an EMBL/GenBank/DDBJ whole genome shotgun (WGS) entry which is preliminary data.</text>
</comment>